<comment type="caution">
    <text evidence="1">The sequence shown here is derived from an EMBL/GenBank/DDBJ whole genome shotgun (WGS) entry which is preliminary data.</text>
</comment>
<dbReference type="PANTHER" id="PTHR11439">
    <property type="entry name" value="GAG-POL-RELATED RETROTRANSPOSON"/>
    <property type="match status" value="1"/>
</dbReference>
<evidence type="ECO:0000313" key="2">
    <source>
        <dbReference type="Proteomes" id="UP001454036"/>
    </source>
</evidence>
<dbReference type="AlphaFoldDB" id="A0AAV3PEX9"/>
<dbReference type="EMBL" id="BAABME010001310">
    <property type="protein sequence ID" value="GAA0148850.1"/>
    <property type="molecule type" value="Genomic_DNA"/>
</dbReference>
<dbReference type="PANTHER" id="PTHR11439:SF470">
    <property type="entry name" value="CYSTEINE-RICH RLK (RECEPTOR-LIKE PROTEIN KINASE) 8"/>
    <property type="match status" value="1"/>
</dbReference>
<name>A0AAV3PEX9_LITER</name>
<accession>A0AAV3PEX9</accession>
<evidence type="ECO:0008006" key="3">
    <source>
        <dbReference type="Google" id="ProtNLM"/>
    </source>
</evidence>
<evidence type="ECO:0000313" key="1">
    <source>
        <dbReference type="EMBL" id="GAA0148850.1"/>
    </source>
</evidence>
<dbReference type="Proteomes" id="UP001454036">
    <property type="component" value="Unassembled WGS sequence"/>
</dbReference>
<dbReference type="CDD" id="cd09272">
    <property type="entry name" value="RNase_HI_RT_Ty1"/>
    <property type="match status" value="1"/>
</dbReference>
<keyword evidence="2" id="KW-1185">Reference proteome</keyword>
<organism evidence="1 2">
    <name type="scientific">Lithospermum erythrorhizon</name>
    <name type="common">Purple gromwell</name>
    <name type="synonym">Lithospermum officinale var. erythrorhizon</name>
    <dbReference type="NCBI Taxonomy" id="34254"/>
    <lineage>
        <taxon>Eukaryota</taxon>
        <taxon>Viridiplantae</taxon>
        <taxon>Streptophyta</taxon>
        <taxon>Embryophyta</taxon>
        <taxon>Tracheophyta</taxon>
        <taxon>Spermatophyta</taxon>
        <taxon>Magnoliopsida</taxon>
        <taxon>eudicotyledons</taxon>
        <taxon>Gunneridae</taxon>
        <taxon>Pentapetalae</taxon>
        <taxon>asterids</taxon>
        <taxon>lamiids</taxon>
        <taxon>Boraginales</taxon>
        <taxon>Boraginaceae</taxon>
        <taxon>Boraginoideae</taxon>
        <taxon>Lithospermeae</taxon>
        <taxon>Lithospermum</taxon>
    </lineage>
</organism>
<sequence>MDVHNAFLHGDLPEEVYLKLPRGSTKAAQDLCVRFTSPLHVLSQFLHAPRQDHWTAALRVVKYLKGCQGQGILLSANSDLQLTAEAEYRSMEAAACDLKWLKGLLKLGVIHTCPMELLCDSQSALYLTQNPVFYERTKHIEIYCHFLLDGVLDGTIHTSHVHTTQQLADIFTKVLGQKQFEFLLHKLDILDLHAPI</sequence>
<protein>
    <recommendedName>
        <fullName evidence="3">Retrovirus-related Pol polyprotein from transposon RE2</fullName>
    </recommendedName>
</protein>
<gene>
    <name evidence="1" type="ORF">LIER_08180</name>
</gene>
<reference evidence="1 2" key="1">
    <citation type="submission" date="2024-01" db="EMBL/GenBank/DDBJ databases">
        <title>The complete chloroplast genome sequence of Lithospermum erythrorhizon: insights into the phylogenetic relationship among Boraginaceae species and the maternal lineages of purple gromwells.</title>
        <authorList>
            <person name="Okada T."/>
            <person name="Watanabe K."/>
        </authorList>
    </citation>
    <scope>NUCLEOTIDE SEQUENCE [LARGE SCALE GENOMIC DNA]</scope>
</reference>
<proteinExistence type="predicted"/>